<evidence type="ECO:0000313" key="2">
    <source>
        <dbReference type="EMBL" id="MBL3657781.1"/>
    </source>
</evidence>
<protein>
    <submittedName>
        <fullName evidence="2">YtxH domain-containing protein</fullName>
    </submittedName>
</protein>
<keyword evidence="3" id="KW-1185">Reference proteome</keyword>
<dbReference type="InterPro" id="IPR024623">
    <property type="entry name" value="YtxH"/>
</dbReference>
<gene>
    <name evidence="2" type="ORF">JL102_16640</name>
</gene>
<dbReference type="Proteomes" id="UP000659388">
    <property type="component" value="Unassembled WGS sequence"/>
</dbReference>
<proteinExistence type="predicted"/>
<sequence>MDNENVKFLAGLAAGLGIGTVLGILLAPEKGSETYKKIEGTVKDVANDLVNYGAEKAQLLKQEAEKVTK</sequence>
<comment type="caution">
    <text evidence="2">The sequence shown here is derived from an EMBL/GenBank/DDBJ whole genome shotgun (WGS) entry which is preliminary data.</text>
</comment>
<name>A0A937F9M3_9BACT</name>
<keyword evidence="1" id="KW-0472">Membrane</keyword>
<evidence type="ECO:0000313" key="3">
    <source>
        <dbReference type="Proteomes" id="UP000659388"/>
    </source>
</evidence>
<accession>A0A937F9M3</accession>
<feature type="transmembrane region" description="Helical" evidence="1">
    <location>
        <begin position="6"/>
        <end position="27"/>
    </location>
</feature>
<keyword evidence="1" id="KW-1133">Transmembrane helix</keyword>
<evidence type="ECO:0000256" key="1">
    <source>
        <dbReference type="SAM" id="Phobius"/>
    </source>
</evidence>
<reference evidence="2" key="1">
    <citation type="submission" date="2021-01" db="EMBL/GenBank/DDBJ databases">
        <title>Fulvivirga kasyanovii gen. nov., sp nov., a novel member of the phylum Bacteroidetes isolated from seawater in a mussel farm.</title>
        <authorList>
            <person name="Zhao L.-H."/>
            <person name="Wang Z.-J."/>
        </authorList>
    </citation>
    <scope>NUCLEOTIDE SEQUENCE</scope>
    <source>
        <strain evidence="2">2943</strain>
    </source>
</reference>
<dbReference type="EMBL" id="JAESIY010000009">
    <property type="protein sequence ID" value="MBL3657781.1"/>
    <property type="molecule type" value="Genomic_DNA"/>
</dbReference>
<dbReference type="AlphaFoldDB" id="A0A937F9M3"/>
<organism evidence="2 3">
    <name type="scientific">Fulvivirga sediminis</name>
    <dbReference type="NCBI Taxonomy" id="2803949"/>
    <lineage>
        <taxon>Bacteria</taxon>
        <taxon>Pseudomonadati</taxon>
        <taxon>Bacteroidota</taxon>
        <taxon>Cytophagia</taxon>
        <taxon>Cytophagales</taxon>
        <taxon>Fulvivirgaceae</taxon>
        <taxon>Fulvivirga</taxon>
    </lineage>
</organism>
<dbReference type="RefSeq" id="WP_202245570.1">
    <property type="nucleotide sequence ID" value="NZ_JAESIY010000009.1"/>
</dbReference>
<dbReference type="Pfam" id="PF12732">
    <property type="entry name" value="YtxH"/>
    <property type="match status" value="1"/>
</dbReference>
<keyword evidence="1" id="KW-0812">Transmembrane</keyword>